<dbReference type="GO" id="GO:0005886">
    <property type="term" value="C:plasma membrane"/>
    <property type="evidence" value="ECO:0007669"/>
    <property type="project" value="TreeGrafter"/>
</dbReference>
<feature type="compositionally biased region" description="Basic and acidic residues" evidence="1">
    <location>
        <begin position="1024"/>
        <end position="1039"/>
    </location>
</feature>
<organism evidence="4 5">
    <name type="scientific">Elysia marginata</name>
    <dbReference type="NCBI Taxonomy" id="1093978"/>
    <lineage>
        <taxon>Eukaryota</taxon>
        <taxon>Metazoa</taxon>
        <taxon>Spiralia</taxon>
        <taxon>Lophotrochozoa</taxon>
        <taxon>Mollusca</taxon>
        <taxon>Gastropoda</taxon>
        <taxon>Heterobranchia</taxon>
        <taxon>Euthyneura</taxon>
        <taxon>Panpulmonata</taxon>
        <taxon>Sacoglossa</taxon>
        <taxon>Placobranchoidea</taxon>
        <taxon>Plakobranchidae</taxon>
        <taxon>Elysia</taxon>
    </lineage>
</organism>
<feature type="compositionally biased region" description="Polar residues" evidence="1">
    <location>
        <begin position="1251"/>
        <end position="1266"/>
    </location>
</feature>
<evidence type="ECO:0000259" key="3">
    <source>
        <dbReference type="PROSITE" id="PS51145"/>
    </source>
</evidence>
<feature type="compositionally biased region" description="Basic and acidic residues" evidence="1">
    <location>
        <begin position="403"/>
        <end position="415"/>
    </location>
</feature>
<feature type="compositionally biased region" description="Low complexity" evidence="1">
    <location>
        <begin position="1375"/>
        <end position="1384"/>
    </location>
</feature>
<feature type="region of interest" description="Disordered" evidence="1">
    <location>
        <begin position="830"/>
        <end position="921"/>
    </location>
</feature>
<sequence>MASHEAGDSFYIRTHFSHTGSDQATEHSFQTGDIFHVKDTHFRGGGAWLALRVSEDLTEIRKGTIPNNKTAEILKSQQKEEGDDKDGNFPQRGRGSLFKRKSSRRSKSLGKDHWDEVVFAGLSSKFPAYERVVFTEPGFVRPVVIYGAIADIARERLLAEYPDRFECPQVEKSGTGEKKEKSAIIRLGAIRDAIAQRKHCLLDVTPSNVDRLNYAQYNPIVVYLRAENKQCVKDVRGRWKTGGAAKNPRKLLEHSEKLEREYAHLFTGTLKHMGTDAWFPKLCEMIDSQQRQPIWMSEVKPIEDISDDFMFPMSTRLSYAAAAGGGGGADSDMEQSRRDLSPGHGSSLGQGLKPGGRMVRSSSDPSINTQENIPGIPPYPSPPTYKNQRIPSDSRYSISEASQRSHRDDYQMHPEDRYYPSYYTDHQLQASRANIDPYATLTPSERLRPRMQPGHFDPGFDDFGPHHRDQLDRPGTGVGKLGVGGDSGSGQPGVSDIPNGMQSQGLPGQPPELRGQADASSHSSDSYSKYALASPLNKHDDTKLREKFASSLKSGGPGGSSAAHDPYRFTRSTANPVAPTGSVVDRAKLSDLQARYRKQDGGAPGINKNLQKPAGSPAKKKEPPPVPAKTFSLRQRGVNLDSDEIKMRNYENSNRAYNYTDVNLASGSSVTPPLPPPPSTSVYPGSSTDAPYEYMSVRQAQNALANSNISNSSSNIISNNHNASVVSSSPQQQQQQRYLQQSGRATSFDSAFPQGPPPPVPPPPSDFPDFHLPHHHQQHHHHHPHHHQHHQQQPHTAYANEIYMDQAEMARAARHGNMYGGQAYPDAYGGHGGRRAEESPYKPSGMERVSYHNRTDDEQLLELQRSRHRAKSESRLTDIPRFGDTDLDGQTDNLPSGPSDGRRDIYQPDSHHYYSSRDIHSAQNAVSDEIYGVRRQARSSRHKLDSGNSRSSGNISTQQPQHRYHHQHHQQQQQPPPPPQQASPNSAFSSYKSQQQQQQQQHHPHVQYHPQEPPPPLPLSPEQLKQRERRADERKERTPPQRSRSVGSALRTPVKISPKRVPAPLPPGPAHSVAARDLTPPPAPSHTAGAYLYPAPDDGTRPMIVSNGYYDAPKSIKSILKEPRILTPPSADERYRSAPSKKVPKARTKKSKKKTSEKENRPAVVLTKNISNRAETNVASSVPRDLLAMGKLDVSTSTSGLAELVEVSKKDVASDAQGGIVLPDKGVTKSVNNLAQATTDKPIYAVPSSNAEALTSKSDLSSTTPKSDLPSKKSAIDASDKMPTTDDNADTALLTDAVQADLDTPSNSSNQQTTLPHEMTVEEKPIDTQDAFARNTPVSPNHYASPSNVESQKENKRPPTPETPPPPPPSPPTDSPSSHHFSSPPNLPLPSPPPSPPPPVVPPKRQKERKILTSIELGIRRDVGPCNPPSPGETKTQHIYQTPDEVAQDRSTADQRSYKVPREITQEFPEESYSREEEIPPPAESPQEYTPKNARSQAKQVGHLPPLFQLFRTHSPTHEKWLPASRQAKRKPVKITSFPASIPHQCLDRSEPSVRSGSPKRPKMEREGSTGPQPSPAARDRGSRAGGNVRDNSEGGKLGENEISDNHTVIATAKGVFTSAGGLLDSPETGVSIWIPEGAIRENQKQEIYFKVCRDNSLLPPLDSEKGETLLSPLVMCGPHGTEFLRPVELRLPHCASANPDNWSFALKSSDSPSGKSTEWQNMTLAGSDTKGRVDSNSVSILVDHF</sequence>
<feature type="compositionally biased region" description="Low complexity" evidence="1">
    <location>
        <begin position="989"/>
        <end position="1001"/>
    </location>
</feature>
<feature type="compositionally biased region" description="Low complexity" evidence="1">
    <location>
        <begin position="714"/>
        <end position="742"/>
    </location>
</feature>
<dbReference type="SUPFAM" id="SSF52540">
    <property type="entry name" value="P-loop containing nucleoside triphosphate hydrolases"/>
    <property type="match status" value="1"/>
</dbReference>
<feature type="compositionally biased region" description="Basic and acidic residues" evidence="1">
    <location>
        <begin position="463"/>
        <end position="472"/>
    </location>
</feature>
<comment type="caution">
    <text evidence="4">The sequence shown here is derived from an EMBL/GenBank/DDBJ whole genome shotgun (WGS) entry which is preliminary data.</text>
</comment>
<dbReference type="PROSITE" id="PS50052">
    <property type="entry name" value="GUANYLATE_KINASE_2"/>
    <property type="match status" value="1"/>
</dbReference>
<feature type="compositionally biased region" description="Basic and acidic residues" evidence="1">
    <location>
        <begin position="77"/>
        <end position="87"/>
    </location>
</feature>
<feature type="region of interest" description="Disordered" evidence="1">
    <location>
        <begin position="667"/>
        <end position="687"/>
    </location>
</feature>
<dbReference type="GO" id="GO:0045216">
    <property type="term" value="P:cell-cell junction organization"/>
    <property type="evidence" value="ECO:0007669"/>
    <property type="project" value="TreeGrafter"/>
</dbReference>
<dbReference type="InterPro" id="IPR008145">
    <property type="entry name" value="GK/Ca_channel_bsu"/>
</dbReference>
<feature type="region of interest" description="Disordered" evidence="1">
    <location>
        <begin position="1121"/>
        <end position="1161"/>
    </location>
</feature>
<dbReference type="PANTHER" id="PTHR13865">
    <property type="entry name" value="TIGHT JUNCTION PROTEIN"/>
    <property type="match status" value="1"/>
</dbReference>
<feature type="region of interest" description="Disordered" evidence="1">
    <location>
        <begin position="444"/>
        <end position="630"/>
    </location>
</feature>
<dbReference type="EMBL" id="BMAT01006640">
    <property type="protein sequence ID" value="GFS16937.1"/>
    <property type="molecule type" value="Genomic_DNA"/>
</dbReference>
<dbReference type="PROSITE" id="PS51145">
    <property type="entry name" value="ZU5"/>
    <property type="match status" value="1"/>
</dbReference>
<feature type="compositionally biased region" description="Polar residues" evidence="1">
    <location>
        <begin position="946"/>
        <end position="957"/>
    </location>
</feature>
<proteinExistence type="predicted"/>
<dbReference type="GO" id="GO:0098609">
    <property type="term" value="P:cell-cell adhesion"/>
    <property type="evidence" value="ECO:0007669"/>
    <property type="project" value="TreeGrafter"/>
</dbReference>
<dbReference type="Gene3D" id="3.40.50.300">
    <property type="entry name" value="P-loop containing nucleotide triphosphate hydrolases"/>
    <property type="match status" value="1"/>
</dbReference>
<feature type="compositionally biased region" description="Basic residues" evidence="1">
    <location>
        <begin position="773"/>
        <end position="792"/>
    </location>
</feature>
<feature type="compositionally biased region" description="Pro residues" evidence="1">
    <location>
        <begin position="754"/>
        <end position="766"/>
    </location>
</feature>
<feature type="compositionally biased region" description="Polar residues" evidence="1">
    <location>
        <begin position="1304"/>
        <end position="1315"/>
    </location>
</feature>
<reference evidence="4 5" key="1">
    <citation type="journal article" date="2021" name="Elife">
        <title>Chloroplast acquisition without the gene transfer in kleptoplastic sea slugs, Plakobranchus ocellatus.</title>
        <authorList>
            <person name="Maeda T."/>
            <person name="Takahashi S."/>
            <person name="Yoshida T."/>
            <person name="Shimamura S."/>
            <person name="Takaki Y."/>
            <person name="Nagai Y."/>
            <person name="Toyoda A."/>
            <person name="Suzuki Y."/>
            <person name="Arimoto A."/>
            <person name="Ishii H."/>
            <person name="Satoh N."/>
            <person name="Nishiyama T."/>
            <person name="Hasebe M."/>
            <person name="Maruyama T."/>
            <person name="Minagawa J."/>
            <person name="Obokata J."/>
            <person name="Shigenobu S."/>
        </authorList>
    </citation>
    <scope>NUCLEOTIDE SEQUENCE [LARGE SCALE GENOMIC DNA]</scope>
</reference>
<dbReference type="PANTHER" id="PTHR13865:SF28">
    <property type="entry name" value="POLYCHAETOID, ISOFORM O"/>
    <property type="match status" value="1"/>
</dbReference>
<evidence type="ECO:0000313" key="4">
    <source>
        <dbReference type="EMBL" id="GFS16937.1"/>
    </source>
</evidence>
<feature type="region of interest" description="Disordered" evidence="1">
    <location>
        <begin position="321"/>
        <end position="415"/>
    </location>
</feature>
<feature type="compositionally biased region" description="Basic and acidic residues" evidence="1">
    <location>
        <begin position="537"/>
        <end position="548"/>
    </location>
</feature>
<dbReference type="InterPro" id="IPR027417">
    <property type="entry name" value="P-loop_NTPase"/>
</dbReference>
<feature type="region of interest" description="Disordered" evidence="1">
    <location>
        <begin position="68"/>
        <end position="104"/>
    </location>
</feature>
<dbReference type="GO" id="GO:0050839">
    <property type="term" value="F:cell adhesion molecule binding"/>
    <property type="evidence" value="ECO:0007669"/>
    <property type="project" value="TreeGrafter"/>
</dbReference>
<dbReference type="Gene3D" id="2.30.30.40">
    <property type="entry name" value="SH3 Domains"/>
    <property type="match status" value="1"/>
</dbReference>
<dbReference type="Pfam" id="PF00791">
    <property type="entry name" value="ZU5"/>
    <property type="match status" value="1"/>
</dbReference>
<feature type="compositionally biased region" description="Gly residues" evidence="1">
    <location>
        <begin position="476"/>
        <end position="491"/>
    </location>
</feature>
<dbReference type="Pfam" id="PF00625">
    <property type="entry name" value="Guanylate_kin"/>
    <property type="match status" value="1"/>
</dbReference>
<gene>
    <name evidence="4" type="ORF">ElyMa_003226600</name>
</gene>
<feature type="compositionally biased region" description="Low complexity" evidence="1">
    <location>
        <begin position="517"/>
        <end position="531"/>
    </location>
</feature>
<feature type="compositionally biased region" description="Basic and acidic residues" evidence="1">
    <location>
        <begin position="900"/>
        <end position="920"/>
    </location>
</feature>
<feature type="compositionally biased region" description="Polar residues" evidence="1">
    <location>
        <begin position="384"/>
        <end position="402"/>
    </location>
</feature>
<evidence type="ECO:0000259" key="2">
    <source>
        <dbReference type="PROSITE" id="PS50052"/>
    </source>
</evidence>
<feature type="compositionally biased region" description="Polar residues" evidence="1">
    <location>
        <begin position="360"/>
        <end position="372"/>
    </location>
</feature>
<feature type="compositionally biased region" description="Basic and acidic residues" evidence="1">
    <location>
        <begin position="1591"/>
        <end position="1600"/>
    </location>
</feature>
<dbReference type="FunFam" id="2.60.220.30:FF:000004">
    <property type="entry name" value="tight junction protein ZO-1 isoform X1"/>
    <property type="match status" value="1"/>
</dbReference>
<feature type="region of interest" description="Disordered" evidence="1">
    <location>
        <begin position="1251"/>
        <end position="1502"/>
    </location>
</feature>
<dbReference type="InterPro" id="IPR008144">
    <property type="entry name" value="Guanylate_kin-like_dom"/>
</dbReference>
<dbReference type="GO" id="GO:0150105">
    <property type="term" value="P:protein localization to cell-cell junction"/>
    <property type="evidence" value="ECO:0007669"/>
    <property type="project" value="TreeGrafter"/>
</dbReference>
<feature type="compositionally biased region" description="Basic and acidic residues" evidence="1">
    <location>
        <begin position="1269"/>
        <end position="1284"/>
    </location>
</feature>
<protein>
    <submittedName>
        <fullName evidence="4">Tight junction protein ZO-1</fullName>
    </submittedName>
</protein>
<feature type="compositionally biased region" description="Pro residues" evidence="1">
    <location>
        <begin position="1360"/>
        <end position="1374"/>
    </location>
</feature>
<feature type="domain" description="Guanylate kinase-like" evidence="2">
    <location>
        <begin position="189"/>
        <end position="287"/>
    </location>
</feature>
<feature type="region of interest" description="Disordered" evidence="1">
    <location>
        <begin position="936"/>
        <end position="1091"/>
    </location>
</feature>
<dbReference type="InterPro" id="IPR000906">
    <property type="entry name" value="ZU5_dom"/>
</dbReference>
<dbReference type="SMART" id="SM00072">
    <property type="entry name" value="GuKc"/>
    <property type="match status" value="1"/>
</dbReference>
<feature type="compositionally biased region" description="Polar residues" evidence="1">
    <location>
        <begin position="1487"/>
        <end position="1499"/>
    </location>
</feature>
<dbReference type="Proteomes" id="UP000762676">
    <property type="component" value="Unassembled WGS sequence"/>
</dbReference>
<feature type="compositionally biased region" description="Polar residues" evidence="1">
    <location>
        <begin position="1336"/>
        <end position="1350"/>
    </location>
</feature>
<feature type="compositionally biased region" description="Basic and acidic residues" evidence="1">
    <location>
        <begin position="871"/>
        <end position="884"/>
    </location>
</feature>
<accession>A0AAV4J2F1</accession>
<feature type="region of interest" description="Disordered" evidence="1">
    <location>
        <begin position="1537"/>
        <end position="1604"/>
    </location>
</feature>
<feature type="region of interest" description="Disordered" evidence="1">
    <location>
        <begin position="714"/>
        <end position="795"/>
    </location>
</feature>
<feature type="compositionally biased region" description="Basic residues" evidence="1">
    <location>
        <begin position="1142"/>
        <end position="1153"/>
    </location>
</feature>
<evidence type="ECO:0000256" key="1">
    <source>
        <dbReference type="SAM" id="MobiDB-lite"/>
    </source>
</evidence>
<dbReference type="GO" id="GO:0005923">
    <property type="term" value="C:bicellular tight junction"/>
    <property type="evidence" value="ECO:0007669"/>
    <property type="project" value="TreeGrafter"/>
</dbReference>
<name>A0AAV4J2F1_9GAST</name>
<feature type="domain" description="ZU5" evidence="3">
    <location>
        <begin position="1611"/>
        <end position="1746"/>
    </location>
</feature>
<keyword evidence="5" id="KW-1185">Reference proteome</keyword>
<dbReference type="Gene3D" id="2.60.220.30">
    <property type="match status" value="1"/>
</dbReference>
<evidence type="ECO:0000313" key="5">
    <source>
        <dbReference type="Proteomes" id="UP000762676"/>
    </source>
</evidence>
<dbReference type="SMART" id="SM00218">
    <property type="entry name" value="ZU5"/>
    <property type="match status" value="1"/>
</dbReference>
<feature type="compositionally biased region" description="Pro residues" evidence="1">
    <location>
        <begin position="1385"/>
        <end position="1402"/>
    </location>
</feature>
<feature type="compositionally biased region" description="Basic and acidic residues" evidence="1">
    <location>
        <begin position="1447"/>
        <end position="1465"/>
    </location>
</feature>